<feature type="compositionally biased region" description="Polar residues" evidence="6">
    <location>
        <begin position="709"/>
        <end position="724"/>
    </location>
</feature>
<dbReference type="PROSITE" id="PS50853">
    <property type="entry name" value="FN3"/>
    <property type="match status" value="1"/>
</dbReference>
<evidence type="ECO:0000256" key="4">
    <source>
        <dbReference type="ARBA" id="ARBA00023136"/>
    </source>
</evidence>
<evidence type="ECO:0000256" key="5">
    <source>
        <dbReference type="ARBA" id="ARBA00023157"/>
    </source>
</evidence>
<evidence type="ECO:0000313" key="10">
    <source>
        <dbReference type="Proteomes" id="UP000694941"/>
    </source>
</evidence>
<evidence type="ECO:0000256" key="1">
    <source>
        <dbReference type="ARBA" id="ARBA00004167"/>
    </source>
</evidence>
<dbReference type="GeneID" id="106463387"/>
<dbReference type="SUPFAM" id="SSF48726">
    <property type="entry name" value="Immunoglobulin"/>
    <property type="match status" value="5"/>
</dbReference>
<evidence type="ECO:0000256" key="3">
    <source>
        <dbReference type="ARBA" id="ARBA00022989"/>
    </source>
</evidence>
<protein>
    <submittedName>
        <fullName evidence="11">Synaptogenesis protein syg-2-like</fullName>
    </submittedName>
</protein>
<evidence type="ECO:0000256" key="7">
    <source>
        <dbReference type="SAM" id="Phobius"/>
    </source>
</evidence>
<feature type="domain" description="Fibronectin type-III" evidence="9">
    <location>
        <begin position="506"/>
        <end position="602"/>
    </location>
</feature>
<accession>A0ABM1SSG4</accession>
<evidence type="ECO:0000313" key="11">
    <source>
        <dbReference type="RefSeq" id="XP_022246570.1"/>
    </source>
</evidence>
<keyword evidence="5" id="KW-1015">Disulfide bond</keyword>
<dbReference type="Pfam" id="PF13927">
    <property type="entry name" value="Ig_3"/>
    <property type="match status" value="1"/>
</dbReference>
<feature type="compositionally biased region" description="Basic and acidic residues" evidence="6">
    <location>
        <begin position="725"/>
        <end position="735"/>
    </location>
</feature>
<dbReference type="InterPro" id="IPR036179">
    <property type="entry name" value="Ig-like_dom_sf"/>
</dbReference>
<feature type="non-terminal residue" evidence="11">
    <location>
        <position position="1"/>
    </location>
</feature>
<dbReference type="RefSeq" id="XP_022246570.1">
    <property type="nucleotide sequence ID" value="XM_022390862.1"/>
</dbReference>
<dbReference type="InterPro" id="IPR013783">
    <property type="entry name" value="Ig-like_fold"/>
</dbReference>
<dbReference type="SUPFAM" id="SSF49265">
    <property type="entry name" value="Fibronectin type III"/>
    <property type="match status" value="1"/>
</dbReference>
<feature type="domain" description="Ig-like" evidence="8">
    <location>
        <begin position="114"/>
        <end position="212"/>
    </location>
</feature>
<organism evidence="10 11">
    <name type="scientific">Limulus polyphemus</name>
    <name type="common">Atlantic horseshoe crab</name>
    <dbReference type="NCBI Taxonomy" id="6850"/>
    <lineage>
        <taxon>Eukaryota</taxon>
        <taxon>Metazoa</taxon>
        <taxon>Ecdysozoa</taxon>
        <taxon>Arthropoda</taxon>
        <taxon>Chelicerata</taxon>
        <taxon>Merostomata</taxon>
        <taxon>Xiphosura</taxon>
        <taxon>Limulidae</taxon>
        <taxon>Limulus</taxon>
    </lineage>
</organism>
<dbReference type="CDD" id="cd00096">
    <property type="entry name" value="Ig"/>
    <property type="match status" value="2"/>
</dbReference>
<keyword evidence="3 7" id="KW-1133">Transmembrane helix</keyword>
<reference evidence="11" key="1">
    <citation type="submission" date="2025-08" db="UniProtKB">
        <authorList>
            <consortium name="RefSeq"/>
        </authorList>
    </citation>
    <scope>IDENTIFICATION</scope>
    <source>
        <tissue evidence="11">Muscle</tissue>
    </source>
</reference>
<feature type="domain" description="Ig-like" evidence="8">
    <location>
        <begin position="1"/>
        <end position="103"/>
    </location>
</feature>
<dbReference type="InterPro" id="IPR003598">
    <property type="entry name" value="Ig_sub2"/>
</dbReference>
<dbReference type="InterPro" id="IPR007110">
    <property type="entry name" value="Ig-like_dom"/>
</dbReference>
<dbReference type="Pfam" id="PF08205">
    <property type="entry name" value="C2-set_2"/>
    <property type="match status" value="1"/>
</dbReference>
<comment type="subcellular location">
    <subcellularLocation>
        <location evidence="1">Membrane</location>
        <topology evidence="1">Single-pass membrane protein</topology>
    </subcellularLocation>
</comment>
<dbReference type="InterPro" id="IPR003599">
    <property type="entry name" value="Ig_sub"/>
</dbReference>
<evidence type="ECO:0000256" key="2">
    <source>
        <dbReference type="ARBA" id="ARBA00022692"/>
    </source>
</evidence>
<dbReference type="PANTHER" id="PTHR23278:SF19">
    <property type="entry name" value="OBSCURIN"/>
    <property type="match status" value="1"/>
</dbReference>
<feature type="domain" description="Ig-like" evidence="8">
    <location>
        <begin position="317"/>
        <end position="407"/>
    </location>
</feature>
<evidence type="ECO:0000256" key="6">
    <source>
        <dbReference type="SAM" id="MobiDB-lite"/>
    </source>
</evidence>
<gene>
    <name evidence="11" type="primary">LOC106463387</name>
</gene>
<feature type="non-terminal residue" evidence="11">
    <location>
        <position position="750"/>
    </location>
</feature>
<keyword evidence="10" id="KW-1185">Reference proteome</keyword>
<proteinExistence type="predicted"/>
<feature type="region of interest" description="Disordered" evidence="6">
    <location>
        <begin position="709"/>
        <end position="736"/>
    </location>
</feature>
<dbReference type="Gene3D" id="2.60.40.10">
    <property type="entry name" value="Immunoglobulins"/>
    <property type="match status" value="6"/>
</dbReference>
<dbReference type="Pfam" id="PF07686">
    <property type="entry name" value="V-set"/>
    <property type="match status" value="1"/>
</dbReference>
<dbReference type="InterPro" id="IPR036116">
    <property type="entry name" value="FN3_sf"/>
</dbReference>
<keyword evidence="4 7" id="KW-0472">Membrane</keyword>
<feature type="transmembrane region" description="Helical" evidence="7">
    <location>
        <begin position="618"/>
        <end position="639"/>
    </location>
</feature>
<evidence type="ECO:0000259" key="9">
    <source>
        <dbReference type="PROSITE" id="PS50853"/>
    </source>
</evidence>
<keyword evidence="2 7" id="KW-0812">Transmembrane</keyword>
<dbReference type="PANTHER" id="PTHR23278">
    <property type="entry name" value="SIDESTEP PROTEIN"/>
    <property type="match status" value="1"/>
</dbReference>
<dbReference type="CDD" id="cd00063">
    <property type="entry name" value="FN3"/>
    <property type="match status" value="1"/>
</dbReference>
<feature type="domain" description="Ig-like" evidence="8">
    <location>
        <begin position="219"/>
        <end position="297"/>
    </location>
</feature>
<dbReference type="InterPro" id="IPR013106">
    <property type="entry name" value="Ig_V-set"/>
</dbReference>
<evidence type="ECO:0000259" key="8">
    <source>
        <dbReference type="PROSITE" id="PS50835"/>
    </source>
</evidence>
<dbReference type="InterPro" id="IPR003961">
    <property type="entry name" value="FN3_dom"/>
</dbReference>
<dbReference type="SMART" id="SM00408">
    <property type="entry name" value="IGc2"/>
    <property type="match status" value="4"/>
</dbReference>
<dbReference type="Proteomes" id="UP000694941">
    <property type="component" value="Unplaced"/>
</dbReference>
<sequence length="750" mass="83237">SIVYTAVEQGRVALPCDISPPAVNDSVALVLWYKDESTQPIYMLDARRGNLKEAHQMAGQQLEYRAHFHMINRPAFLQIDPVRKDDGGTYRCRVDYHKGRSINTVIKLQVVEPPSEVIILDNKNKRLSGIIGPYNEGQSLTLICQSLGGKPRPTVSWWKGNSLLDKEYVFLPNKIVENVLNIRKLWRYDLLTNLTCQSSNNNVTVPVSSSVSIDLNLKPEKIKLEPFQVPLIVEAKVEFLCVTTGARPAAVITWWLGNRRLHSASDREVNSGYSSSLLTYTPSTEDNGKYFVCRAENPRMPGSIIETGWYIIVNYPPELVLQLDKLGDVQEGMDVYFECHVRANPPTNEISWEFGGREINLSPVASIATINNGTLILQKVSQAHRGRYRCSASNPEGLGVSNEIFLQVKYAPVCQPLRRSYGVAMGETVYVDCALDADPPDITFHWRVITRSGQSDDIQHTWDQSGSTATYTPKTRHDYGSLECWGTNKIGVQKEPCSFSIVPAGPPDPVNNCSVLNQTEHTIFVQCLKGYDGGSPQSYTIEAYSLESGKLLANISLSTEPKFSVRDLPADTAIRFLVLASNVRGRSSPIVLTAHTLRSPAKLTVREDDDNSGAITPMVAAFIVVAVVLVVVPVTGIIIMRIKKARTRQAVCQQEKNDEISDISYNKSTNIASDHNDKGPDIIPDQMLARVFSEGILGTEDKCLQLATFTENPHTDRSSQAGRSSESRLIRDRTSLNELVQPQLSTGLMK</sequence>
<feature type="domain" description="Ig-like" evidence="8">
    <location>
        <begin position="412"/>
        <end position="500"/>
    </location>
</feature>
<dbReference type="SMART" id="SM00409">
    <property type="entry name" value="IG"/>
    <property type="match status" value="5"/>
</dbReference>
<name>A0ABM1SSG4_LIMPO</name>
<dbReference type="PROSITE" id="PS50835">
    <property type="entry name" value="IG_LIKE"/>
    <property type="match status" value="5"/>
</dbReference>
<dbReference type="InterPro" id="IPR013162">
    <property type="entry name" value="CD80_C2-set"/>
</dbReference>